<feature type="signal peptide" evidence="9">
    <location>
        <begin position="1"/>
        <end position="22"/>
    </location>
</feature>
<dbReference type="InterPro" id="IPR006212">
    <property type="entry name" value="Furin_repeat"/>
</dbReference>
<evidence type="ECO:0000256" key="7">
    <source>
        <dbReference type="PIRSR" id="PIRSR601577-1"/>
    </source>
</evidence>
<dbReference type="FunFam" id="3.90.132.10:FF:000001">
    <property type="entry name" value="leishmanolysin-like peptidase isoform X2"/>
    <property type="match status" value="1"/>
</dbReference>
<dbReference type="GO" id="GO:0016020">
    <property type="term" value="C:membrane"/>
    <property type="evidence" value="ECO:0007669"/>
    <property type="project" value="InterPro"/>
</dbReference>
<dbReference type="GO" id="GO:0004222">
    <property type="term" value="F:metalloendopeptidase activity"/>
    <property type="evidence" value="ECO:0007669"/>
    <property type="project" value="InterPro"/>
</dbReference>
<keyword evidence="9" id="KW-0732">Signal</keyword>
<dbReference type="PANTHER" id="PTHR15332:SF175">
    <property type="entry name" value="PROPROTEIN CONVERTASE SUBTILISIN_KEXIN TYPE 5-LIKE"/>
    <property type="match status" value="1"/>
</dbReference>
<accession>I7LTR6</accession>
<feature type="binding site" evidence="8">
    <location>
        <position position="283"/>
    </location>
    <ligand>
        <name>Zn(2+)</name>
        <dbReference type="ChEBI" id="CHEBI:29105"/>
        <note>catalytic</note>
    </ligand>
</feature>
<evidence type="ECO:0000313" key="11">
    <source>
        <dbReference type="EMBL" id="EAR86013.2"/>
    </source>
</evidence>
<evidence type="ECO:0000313" key="12">
    <source>
        <dbReference type="Proteomes" id="UP000009168"/>
    </source>
</evidence>
<proteinExistence type="inferred from homology"/>
<dbReference type="GO" id="GO:0046872">
    <property type="term" value="F:metal ion binding"/>
    <property type="evidence" value="ECO:0007669"/>
    <property type="project" value="UniProtKB-KW"/>
</dbReference>
<dbReference type="InterPro" id="IPR001577">
    <property type="entry name" value="Peptidase_M8"/>
</dbReference>
<evidence type="ECO:0000256" key="8">
    <source>
        <dbReference type="PIRSR" id="PIRSR601577-2"/>
    </source>
</evidence>
<dbReference type="Pfam" id="PF01457">
    <property type="entry name" value="Peptidase_M8"/>
    <property type="match status" value="1"/>
</dbReference>
<sequence length="1328" mass="150058">MKIVQILILLTSLLVNIQQTRQQFVNTCLQDEIDMNEIVPKDYLETFDENFGNRKLQSSKPQPIRITLDFNELDNSQNGDGMTPQKKEYLKKIMYAAQTYLNKLIKVYPRQKPNTYNWGGDKCLDVKLPNNIKTVGIDKSDLHIFVTYSNEPKAFYLANAIWCSLDPRPNIGRVKFNIAGMDFDESSTQSFQDNFSTSLHEILHILGFSGSSVFFWIDPDTDKPYGNKNVFKIMKQERRWEVDNVIKLFSKNILKVSRNHYKCPSIEGMYLENQGGGGSMGSHWERDLLGNEFMTGSIVYGVYTISKFTAALLLDTGYYAEINSNLLMPIYWGKNKGCDFFNKTCNTGKYFPEFPDDSVKESCDFFSLGIGGLHNYDYFSQCKTIYSYSNAYCESDQFKPDERLRQNTGTGSRCFRSNANVKGNEVLDMNGRCFKAQCADDLSSIKVNVWGDEYVTCKYPNQVINLADQTKTTQGTMKCPHDFDLFCNFPKSCPNNCSNNGVCNNGYCVCLKGYGGADCSKRCGEGQVWDGSRCVYNCPSGQFKNFDNTCKPTCPYKQYRDKATGSCVLCYDNCSACFGPSYNQCLSCNDRYSLQGNQCVDTTCHSSCQSCSGPNSNQCTSCPAGQYLDSRKTCQPCQYPCENCFNSATECTTCGQGYEMDKFIGKCVSMNTCDSSCLECSTFRDPTKCTSCRDGQFLNKKGRCQKCDESCATCAERENKCIKCADGWEYDEYKKRCRMDCHESCDTCTARQNPIACKTCAHNYVMQNNLCIPCDKSCYGCTENPKKCTNCNRKYKLDSNYQTCVPICNSDEFQDGNGNCQKCASPCATCEYYNYYCNSCIAGYTYEAQYKSCQPVTNKCHESCGQCNRYDDHSACTSCRDGMFLLSGRCRYCSNKCKTCDRDANICTSCRRYEFLQNRECMKCHSSCLTCDGISTNCTSCQNGFSKDPKTGLCVDSTLVCKTDEYMDRNYKCQKCSSPCASCFYYHNRCSSCISGYKLNTQIYQCEYDYPICQDGQFLDQDNKCKPCDSSCATCDQTSKRCTSCKYGFVLSRYTCQAANCQDGTFMNQQGRCQRCSESCSKCVNYSDNCTECASGYTLDTGTQRCIKNQNNQQCHPSCKECNQPNNVSACKSCNDGQYLNRGQCLQCNSSCLTCDRYSDFCTSCQQGYNLDSTYGQCTPDCKKSEYLDYQDNKCKPCTSNCGSCEYYPDRCLSCISGFKYNKEGYSCEKVCQPGQYVDRDQTCKPCSSPCTTCEYYDNRCLSCVSGYTYNNYYCQQNSKQSARGCHESCNTCTKAMDPRSCDSCREGYELINGACLRKRGNYSGPKN</sequence>
<dbReference type="Gene3D" id="3.90.132.10">
    <property type="entry name" value="Leishmanolysin , domain 2"/>
    <property type="match status" value="1"/>
</dbReference>
<evidence type="ECO:0000259" key="10">
    <source>
        <dbReference type="PROSITE" id="PS00022"/>
    </source>
</evidence>
<dbReference type="GeneID" id="7835837"/>
<protein>
    <submittedName>
        <fullName evidence="11">Leishmanolysin family protein</fullName>
    </submittedName>
</protein>
<dbReference type="OrthoDB" id="238768at2759"/>
<dbReference type="Proteomes" id="UP000009168">
    <property type="component" value="Unassembled WGS sequence"/>
</dbReference>
<gene>
    <name evidence="11" type="ORF">TTHERM_00541550</name>
</gene>
<feature type="chain" id="PRO_5003711773" evidence="9">
    <location>
        <begin position="23"/>
        <end position="1328"/>
    </location>
</feature>
<dbReference type="PANTHER" id="PTHR15332">
    <property type="entry name" value="PROPROTEIN CONVERTASE SUBTILISIN_KEXIN TYPE 5-LIKE"/>
    <property type="match status" value="1"/>
</dbReference>
<dbReference type="Gene3D" id="2.10.220.10">
    <property type="entry name" value="Hormone Receptor, Insulin-like Growth Factor Receptor 1, Chain A, domain 2"/>
    <property type="match status" value="7"/>
</dbReference>
<dbReference type="InParanoid" id="I7LTR6"/>
<dbReference type="eggNOG" id="KOG3525">
    <property type="taxonomic scope" value="Eukaryota"/>
</dbReference>
<name>I7LTR6_TETTS</name>
<organism evidence="11 12">
    <name type="scientific">Tetrahymena thermophila (strain SB210)</name>
    <dbReference type="NCBI Taxonomy" id="312017"/>
    <lineage>
        <taxon>Eukaryota</taxon>
        <taxon>Sar</taxon>
        <taxon>Alveolata</taxon>
        <taxon>Ciliophora</taxon>
        <taxon>Intramacronucleata</taxon>
        <taxon>Oligohymenophorea</taxon>
        <taxon>Hymenostomatida</taxon>
        <taxon>Tetrahymenina</taxon>
        <taxon>Tetrahymenidae</taxon>
        <taxon>Tetrahymena</taxon>
    </lineage>
</organism>
<dbReference type="GO" id="GO:0007155">
    <property type="term" value="P:cell adhesion"/>
    <property type="evidence" value="ECO:0007669"/>
    <property type="project" value="InterPro"/>
</dbReference>
<feature type="active site" evidence="7">
    <location>
        <position position="201"/>
    </location>
</feature>
<dbReference type="EMBL" id="GG662864">
    <property type="protein sequence ID" value="EAR86013.2"/>
    <property type="molecule type" value="Genomic_DNA"/>
</dbReference>
<dbReference type="RefSeq" id="XP_976608.2">
    <property type="nucleotide sequence ID" value="XM_971515.2"/>
</dbReference>
<evidence type="ECO:0000256" key="9">
    <source>
        <dbReference type="SAM" id="SignalP"/>
    </source>
</evidence>
<keyword evidence="3 8" id="KW-0479">Metal-binding</keyword>
<evidence type="ECO:0000256" key="2">
    <source>
        <dbReference type="ARBA" id="ARBA00022670"/>
    </source>
</evidence>
<evidence type="ECO:0000256" key="5">
    <source>
        <dbReference type="ARBA" id="ARBA00022833"/>
    </source>
</evidence>
<dbReference type="HOGENOM" id="CLU_246390_0_0_1"/>
<dbReference type="SMART" id="SM00261">
    <property type="entry name" value="FU"/>
    <property type="match status" value="14"/>
</dbReference>
<dbReference type="SUPFAM" id="SSF55486">
    <property type="entry name" value="Metalloproteases ('zincins'), catalytic domain"/>
    <property type="match status" value="1"/>
</dbReference>
<comment type="cofactor">
    <cofactor evidence="8">
        <name>Zn(2+)</name>
        <dbReference type="ChEBI" id="CHEBI:29105"/>
    </cofactor>
    <text evidence="8">Binds 1 zinc ion per subunit.</text>
</comment>
<dbReference type="InterPro" id="IPR009030">
    <property type="entry name" value="Growth_fac_rcpt_cys_sf"/>
</dbReference>
<dbReference type="CDD" id="cd00064">
    <property type="entry name" value="FU"/>
    <property type="match status" value="1"/>
</dbReference>
<reference evidence="12" key="1">
    <citation type="journal article" date="2006" name="PLoS Biol.">
        <title>Macronuclear genome sequence of the ciliate Tetrahymena thermophila, a model eukaryote.</title>
        <authorList>
            <person name="Eisen J.A."/>
            <person name="Coyne R.S."/>
            <person name="Wu M."/>
            <person name="Wu D."/>
            <person name="Thiagarajan M."/>
            <person name="Wortman J.R."/>
            <person name="Badger J.H."/>
            <person name="Ren Q."/>
            <person name="Amedeo P."/>
            <person name="Jones K.M."/>
            <person name="Tallon L.J."/>
            <person name="Delcher A.L."/>
            <person name="Salzberg S.L."/>
            <person name="Silva J.C."/>
            <person name="Haas B.J."/>
            <person name="Majoros W.H."/>
            <person name="Farzad M."/>
            <person name="Carlton J.M."/>
            <person name="Smith R.K. Jr."/>
            <person name="Garg J."/>
            <person name="Pearlman R.E."/>
            <person name="Karrer K.M."/>
            <person name="Sun L."/>
            <person name="Manning G."/>
            <person name="Elde N.C."/>
            <person name="Turkewitz A.P."/>
            <person name="Asai D.J."/>
            <person name="Wilkes D.E."/>
            <person name="Wang Y."/>
            <person name="Cai H."/>
            <person name="Collins K."/>
            <person name="Stewart B.A."/>
            <person name="Lee S.R."/>
            <person name="Wilamowska K."/>
            <person name="Weinberg Z."/>
            <person name="Ruzzo W.L."/>
            <person name="Wloga D."/>
            <person name="Gaertig J."/>
            <person name="Frankel J."/>
            <person name="Tsao C.-C."/>
            <person name="Gorovsky M.A."/>
            <person name="Keeling P.J."/>
            <person name="Waller R.F."/>
            <person name="Patron N.J."/>
            <person name="Cherry J.M."/>
            <person name="Stover N.A."/>
            <person name="Krieger C.J."/>
            <person name="del Toro C."/>
            <person name="Ryder H.F."/>
            <person name="Williamson S.C."/>
            <person name="Barbeau R.A."/>
            <person name="Hamilton E.P."/>
            <person name="Orias E."/>
        </authorList>
    </citation>
    <scope>NUCLEOTIDE SEQUENCE [LARGE SCALE GENOMIC DNA]</scope>
    <source>
        <strain evidence="12">SB210</strain>
    </source>
</reference>
<dbReference type="GO" id="GO:0006508">
    <property type="term" value="P:proteolysis"/>
    <property type="evidence" value="ECO:0007669"/>
    <property type="project" value="UniProtKB-KW"/>
</dbReference>
<keyword evidence="4" id="KW-0378">Hydrolase</keyword>
<comment type="similarity">
    <text evidence="1">Belongs to the peptidase M8 family.</text>
</comment>
<dbReference type="KEGG" id="tet:TTHERM_00541550"/>
<dbReference type="SUPFAM" id="SSF57184">
    <property type="entry name" value="Growth factor receptor domain"/>
    <property type="match status" value="6"/>
</dbReference>
<feature type="domain" description="EGF-like" evidence="10">
    <location>
        <begin position="508"/>
        <end position="519"/>
    </location>
</feature>
<evidence type="ECO:0000256" key="4">
    <source>
        <dbReference type="ARBA" id="ARBA00022801"/>
    </source>
</evidence>
<evidence type="ECO:0000256" key="3">
    <source>
        <dbReference type="ARBA" id="ARBA00022723"/>
    </source>
</evidence>
<feature type="binding site" evidence="8">
    <location>
        <position position="204"/>
    </location>
    <ligand>
        <name>Zn(2+)</name>
        <dbReference type="ChEBI" id="CHEBI:29105"/>
        <note>catalytic</note>
    </ligand>
</feature>
<dbReference type="PROSITE" id="PS00022">
    <property type="entry name" value="EGF_1"/>
    <property type="match status" value="1"/>
</dbReference>
<dbReference type="eggNOG" id="KOG2556">
    <property type="taxonomic scope" value="Eukaryota"/>
</dbReference>
<evidence type="ECO:0000256" key="1">
    <source>
        <dbReference type="ARBA" id="ARBA00005860"/>
    </source>
</evidence>
<keyword evidence="12" id="KW-1185">Reference proteome</keyword>
<dbReference type="SMART" id="SM00181">
    <property type="entry name" value="EGF"/>
    <property type="match status" value="16"/>
</dbReference>
<dbReference type="InterPro" id="IPR000742">
    <property type="entry name" value="EGF"/>
</dbReference>
<keyword evidence="2" id="KW-0645">Protease</keyword>
<feature type="binding site" evidence="8">
    <location>
        <position position="200"/>
    </location>
    <ligand>
        <name>Zn(2+)</name>
        <dbReference type="ChEBI" id="CHEBI:29105"/>
        <note>catalytic</note>
    </ligand>
</feature>
<evidence type="ECO:0000256" key="6">
    <source>
        <dbReference type="ARBA" id="ARBA00023049"/>
    </source>
</evidence>
<keyword evidence="6 8" id="KW-0482">Metalloprotease</keyword>
<keyword evidence="5 8" id="KW-0862">Zinc</keyword>
<dbReference type="OMA" id="ACQSHER"/>